<reference evidence="2" key="1">
    <citation type="journal article" date="2014" name="Front. Microbiol.">
        <title>High frequency of phylogenetically diverse reductive dehalogenase-homologous genes in deep subseafloor sedimentary metagenomes.</title>
        <authorList>
            <person name="Kawai M."/>
            <person name="Futagami T."/>
            <person name="Toyoda A."/>
            <person name="Takaki Y."/>
            <person name="Nishi S."/>
            <person name="Hori S."/>
            <person name="Arai W."/>
            <person name="Tsubouchi T."/>
            <person name="Morono Y."/>
            <person name="Uchiyama I."/>
            <person name="Ito T."/>
            <person name="Fujiyama A."/>
            <person name="Inagaki F."/>
            <person name="Takami H."/>
        </authorList>
    </citation>
    <scope>NUCLEOTIDE SEQUENCE</scope>
    <source>
        <strain evidence="2">Expedition CK06-06</strain>
    </source>
</reference>
<organism evidence="2">
    <name type="scientific">marine sediment metagenome</name>
    <dbReference type="NCBI Taxonomy" id="412755"/>
    <lineage>
        <taxon>unclassified sequences</taxon>
        <taxon>metagenomes</taxon>
        <taxon>ecological metagenomes</taxon>
    </lineage>
</organism>
<dbReference type="AlphaFoldDB" id="X1NU49"/>
<sequence length="286" mass="32953">AYNRLKAYLGISSGKTRMYDLWQQLAEPEIEILELIGADVLPVFIFEPKKWKKSTLPDGSPCEVPDWFNPKVLSDGSQIIKDRKGHIIAKMPKNSYYFDSIYHPLKKINTIQELKKQNLCSTMWSMAPVDEKALDDLHKRVKTLYETTDYALMLNGAGGIYEWAQDLRGWDVFMMDLASNPKFAGYLLDILVEENIRRLEKILPMVESYVQIIQAGDDLGLQDGPQLSPELYRKIVKPRHKKLYQYVKKYSSAYLFLHTCGSVYEFIPDFIEMGVDILNPVQVSAK</sequence>
<dbReference type="Gene3D" id="3.20.20.210">
    <property type="match status" value="1"/>
</dbReference>
<comment type="caution">
    <text evidence="2">The sequence shown here is derived from an EMBL/GenBank/DDBJ whole genome shotgun (WGS) entry which is preliminary data.</text>
</comment>
<dbReference type="InterPro" id="IPR038071">
    <property type="entry name" value="UROD/MetE-like_sf"/>
</dbReference>
<dbReference type="GO" id="GO:0006779">
    <property type="term" value="P:porphyrin-containing compound biosynthetic process"/>
    <property type="evidence" value="ECO:0007669"/>
    <property type="project" value="InterPro"/>
</dbReference>
<evidence type="ECO:0000259" key="1">
    <source>
        <dbReference type="Pfam" id="PF01208"/>
    </source>
</evidence>
<dbReference type="SUPFAM" id="SSF51726">
    <property type="entry name" value="UROD/MetE-like"/>
    <property type="match status" value="1"/>
</dbReference>
<dbReference type="PANTHER" id="PTHR47099:SF1">
    <property type="entry name" value="METHYLCOBAMIDE:COM METHYLTRANSFERASE MTBA"/>
    <property type="match status" value="1"/>
</dbReference>
<dbReference type="GO" id="GO:0004853">
    <property type="term" value="F:uroporphyrinogen decarboxylase activity"/>
    <property type="evidence" value="ECO:0007669"/>
    <property type="project" value="InterPro"/>
</dbReference>
<proteinExistence type="predicted"/>
<evidence type="ECO:0000313" key="2">
    <source>
        <dbReference type="EMBL" id="GAI30315.1"/>
    </source>
</evidence>
<name>X1NU49_9ZZZZ</name>
<protein>
    <recommendedName>
        <fullName evidence="1">Uroporphyrinogen decarboxylase (URO-D) domain-containing protein</fullName>
    </recommendedName>
</protein>
<dbReference type="EMBL" id="BARV01016732">
    <property type="protein sequence ID" value="GAI30315.1"/>
    <property type="molecule type" value="Genomic_DNA"/>
</dbReference>
<dbReference type="PANTHER" id="PTHR47099">
    <property type="entry name" value="METHYLCOBAMIDE:COM METHYLTRANSFERASE MTBA"/>
    <property type="match status" value="1"/>
</dbReference>
<accession>X1NU49</accession>
<feature type="non-terminal residue" evidence="2">
    <location>
        <position position="1"/>
    </location>
</feature>
<feature type="non-terminal residue" evidence="2">
    <location>
        <position position="286"/>
    </location>
</feature>
<dbReference type="InterPro" id="IPR000257">
    <property type="entry name" value="Uroporphyrinogen_deCOase"/>
</dbReference>
<dbReference type="InterPro" id="IPR052024">
    <property type="entry name" value="Methanogen_methyltrans"/>
</dbReference>
<feature type="domain" description="Uroporphyrinogen decarboxylase (URO-D)" evidence="1">
    <location>
        <begin position="132"/>
        <end position="278"/>
    </location>
</feature>
<gene>
    <name evidence="2" type="ORF">S06H3_28640</name>
</gene>
<dbReference type="Pfam" id="PF01208">
    <property type="entry name" value="URO-D"/>
    <property type="match status" value="1"/>
</dbReference>